<dbReference type="Proteomes" id="UP000828390">
    <property type="component" value="Unassembled WGS sequence"/>
</dbReference>
<dbReference type="AlphaFoldDB" id="A0A9D4CM80"/>
<reference evidence="1" key="2">
    <citation type="submission" date="2020-11" db="EMBL/GenBank/DDBJ databases">
        <authorList>
            <person name="McCartney M.A."/>
            <person name="Auch B."/>
            <person name="Kono T."/>
            <person name="Mallez S."/>
            <person name="Becker A."/>
            <person name="Gohl D.M."/>
            <person name="Silverstein K.A.T."/>
            <person name="Koren S."/>
            <person name="Bechman K.B."/>
            <person name="Herman A."/>
            <person name="Abrahante J.E."/>
            <person name="Garbe J."/>
        </authorList>
    </citation>
    <scope>NUCLEOTIDE SEQUENCE</scope>
    <source>
        <strain evidence="1">Duluth1</strain>
        <tissue evidence="1">Whole animal</tissue>
    </source>
</reference>
<accession>A0A9D4CM80</accession>
<protein>
    <submittedName>
        <fullName evidence="1">Uncharacterized protein</fullName>
    </submittedName>
</protein>
<gene>
    <name evidence="1" type="ORF">DPMN_052595</name>
</gene>
<evidence type="ECO:0000313" key="1">
    <source>
        <dbReference type="EMBL" id="KAH3726726.1"/>
    </source>
</evidence>
<reference evidence="1" key="1">
    <citation type="journal article" date="2019" name="bioRxiv">
        <title>The Genome of the Zebra Mussel, Dreissena polymorpha: A Resource for Invasive Species Research.</title>
        <authorList>
            <person name="McCartney M.A."/>
            <person name="Auch B."/>
            <person name="Kono T."/>
            <person name="Mallez S."/>
            <person name="Zhang Y."/>
            <person name="Obille A."/>
            <person name="Becker A."/>
            <person name="Abrahante J.E."/>
            <person name="Garbe J."/>
            <person name="Badalamenti J.P."/>
            <person name="Herman A."/>
            <person name="Mangelson H."/>
            <person name="Liachko I."/>
            <person name="Sullivan S."/>
            <person name="Sone E.D."/>
            <person name="Koren S."/>
            <person name="Silverstein K.A.T."/>
            <person name="Beckman K.B."/>
            <person name="Gohl D.M."/>
        </authorList>
    </citation>
    <scope>NUCLEOTIDE SEQUENCE</scope>
    <source>
        <strain evidence="1">Duluth1</strain>
        <tissue evidence="1">Whole animal</tissue>
    </source>
</reference>
<sequence length="51" mass="5809">MECIRNIIGFCSQSETHGFLLREEKSAPENHLRTKSDATLDTILMTLNTIE</sequence>
<name>A0A9D4CM80_DREPO</name>
<comment type="caution">
    <text evidence="1">The sequence shown here is derived from an EMBL/GenBank/DDBJ whole genome shotgun (WGS) entry which is preliminary data.</text>
</comment>
<dbReference type="EMBL" id="JAIWYP010000012">
    <property type="protein sequence ID" value="KAH3726726.1"/>
    <property type="molecule type" value="Genomic_DNA"/>
</dbReference>
<proteinExistence type="predicted"/>
<evidence type="ECO:0000313" key="2">
    <source>
        <dbReference type="Proteomes" id="UP000828390"/>
    </source>
</evidence>
<organism evidence="1 2">
    <name type="scientific">Dreissena polymorpha</name>
    <name type="common">Zebra mussel</name>
    <name type="synonym">Mytilus polymorpha</name>
    <dbReference type="NCBI Taxonomy" id="45954"/>
    <lineage>
        <taxon>Eukaryota</taxon>
        <taxon>Metazoa</taxon>
        <taxon>Spiralia</taxon>
        <taxon>Lophotrochozoa</taxon>
        <taxon>Mollusca</taxon>
        <taxon>Bivalvia</taxon>
        <taxon>Autobranchia</taxon>
        <taxon>Heteroconchia</taxon>
        <taxon>Euheterodonta</taxon>
        <taxon>Imparidentia</taxon>
        <taxon>Neoheterodontei</taxon>
        <taxon>Myida</taxon>
        <taxon>Dreissenoidea</taxon>
        <taxon>Dreissenidae</taxon>
        <taxon>Dreissena</taxon>
    </lineage>
</organism>
<keyword evidence="2" id="KW-1185">Reference proteome</keyword>